<reference evidence="2" key="1">
    <citation type="submission" date="2017-02" db="UniProtKB">
        <authorList>
            <consortium name="WormBaseParasite"/>
        </authorList>
    </citation>
    <scope>IDENTIFICATION</scope>
</reference>
<dbReference type="WBParaSite" id="PTRK_0000938600.1">
    <property type="protein sequence ID" value="PTRK_0000938600.1"/>
    <property type="gene ID" value="PTRK_0000938600"/>
</dbReference>
<organism evidence="1 2">
    <name type="scientific">Parastrongyloides trichosuri</name>
    <name type="common">Possum-specific nematode worm</name>
    <dbReference type="NCBI Taxonomy" id="131310"/>
    <lineage>
        <taxon>Eukaryota</taxon>
        <taxon>Metazoa</taxon>
        <taxon>Ecdysozoa</taxon>
        <taxon>Nematoda</taxon>
        <taxon>Chromadorea</taxon>
        <taxon>Rhabditida</taxon>
        <taxon>Tylenchina</taxon>
        <taxon>Panagrolaimomorpha</taxon>
        <taxon>Strongyloidoidea</taxon>
        <taxon>Strongyloididae</taxon>
        <taxon>Parastrongyloides</taxon>
    </lineage>
</organism>
<accession>A0A0N4ZLL2</accession>
<name>A0A0N4ZLL2_PARTI</name>
<keyword evidence="1" id="KW-1185">Reference proteome</keyword>
<protein>
    <submittedName>
        <fullName evidence="2">Ankyrin repeat protein</fullName>
    </submittedName>
</protein>
<evidence type="ECO:0000313" key="1">
    <source>
        <dbReference type="Proteomes" id="UP000038045"/>
    </source>
</evidence>
<sequence length="188" mass="21930">MYHFACTVYIFYTLALEEPTPVDLAVLESLLKMKKNVIIKLEGREDIVNALGHYIPKEKYAILLKFINNQDNAYRRTYTTHTNKHFLYWDSAIECLTNVDPDERMDSLRTTPIMSINSTAALPDSINTILSSNETHEEVNERLDSEWSEEEYISKWREAKWKVDKEMDDVESLLVSQNIVHVTNPENI</sequence>
<proteinExistence type="predicted"/>
<dbReference type="AlphaFoldDB" id="A0A0N4ZLL2"/>
<evidence type="ECO:0000313" key="2">
    <source>
        <dbReference type="WBParaSite" id="PTRK_0000938600.1"/>
    </source>
</evidence>
<dbReference type="Proteomes" id="UP000038045">
    <property type="component" value="Unplaced"/>
</dbReference>